<dbReference type="GO" id="GO:0005524">
    <property type="term" value="F:ATP binding"/>
    <property type="evidence" value="ECO:0007669"/>
    <property type="project" value="UniProtKB-KW"/>
</dbReference>
<evidence type="ECO:0000256" key="1">
    <source>
        <dbReference type="ARBA" id="ARBA00022598"/>
    </source>
</evidence>
<dbReference type="InterPro" id="IPR005479">
    <property type="entry name" value="CPAse_ATP-bd"/>
</dbReference>
<evidence type="ECO:0000256" key="3">
    <source>
        <dbReference type="ARBA" id="ARBA00022840"/>
    </source>
</evidence>
<dbReference type="InterPro" id="IPR016185">
    <property type="entry name" value="PreATP-grasp_dom_sf"/>
</dbReference>
<evidence type="ECO:0000313" key="5">
    <source>
        <dbReference type="EMBL" id="RTR05303.1"/>
    </source>
</evidence>
<dbReference type="PANTHER" id="PTHR48095">
    <property type="entry name" value="PYRUVATE CARBOXYLASE SUBUNIT A"/>
    <property type="match status" value="1"/>
</dbReference>
<organism evidence="5 6">
    <name type="scientific">Halomonas nitroreducens</name>
    <dbReference type="NCBI Taxonomy" id="447425"/>
    <lineage>
        <taxon>Bacteria</taxon>
        <taxon>Pseudomonadati</taxon>
        <taxon>Pseudomonadota</taxon>
        <taxon>Gammaproteobacteria</taxon>
        <taxon>Oceanospirillales</taxon>
        <taxon>Halomonadaceae</taxon>
        <taxon>Halomonas</taxon>
    </lineage>
</organism>
<dbReference type="InterPro" id="IPR005481">
    <property type="entry name" value="BC-like_N"/>
</dbReference>
<keyword evidence="2" id="KW-0547">Nucleotide-binding</keyword>
<dbReference type="SUPFAM" id="SSF56059">
    <property type="entry name" value="Glutathione synthetase ATP-binding domain-like"/>
    <property type="match status" value="1"/>
</dbReference>
<dbReference type="PROSITE" id="PS50979">
    <property type="entry name" value="BC"/>
    <property type="match status" value="1"/>
</dbReference>
<gene>
    <name evidence="5" type="ORF">EKG36_06885</name>
</gene>
<evidence type="ECO:0000259" key="4">
    <source>
        <dbReference type="PROSITE" id="PS50979"/>
    </source>
</evidence>
<accession>A0A3S0JXJ4</accession>
<keyword evidence="6" id="KW-1185">Reference proteome</keyword>
<dbReference type="OrthoDB" id="6165868at2"/>
<proteinExistence type="predicted"/>
<evidence type="ECO:0000313" key="6">
    <source>
        <dbReference type="Proteomes" id="UP000267400"/>
    </source>
</evidence>
<dbReference type="EMBL" id="RXNS01000005">
    <property type="protein sequence ID" value="RTR05303.1"/>
    <property type="molecule type" value="Genomic_DNA"/>
</dbReference>
<feature type="domain" description="Biotin carboxylation" evidence="4">
    <location>
        <begin position="1"/>
        <end position="333"/>
    </location>
</feature>
<dbReference type="Pfam" id="PF00289">
    <property type="entry name" value="Biotin_carb_N"/>
    <property type="match status" value="1"/>
</dbReference>
<keyword evidence="3" id="KW-0067">ATP-binding</keyword>
<comment type="caution">
    <text evidence="5">The sequence shown here is derived from an EMBL/GenBank/DDBJ whole genome shotgun (WGS) entry which is preliminary data.</text>
</comment>
<reference evidence="5 6" key="1">
    <citation type="submission" date="2018-12" db="EMBL/GenBank/DDBJ databases">
        <authorList>
            <person name="Yu L."/>
        </authorList>
    </citation>
    <scope>NUCLEOTIDE SEQUENCE [LARGE SCALE GENOMIC DNA]</scope>
    <source>
        <strain evidence="5 6">11S</strain>
    </source>
</reference>
<name>A0A3S0JXJ4_9GAMM</name>
<dbReference type="Proteomes" id="UP000267400">
    <property type="component" value="Unassembled WGS sequence"/>
</dbReference>
<dbReference type="GO" id="GO:0016874">
    <property type="term" value="F:ligase activity"/>
    <property type="evidence" value="ECO:0007669"/>
    <property type="project" value="UniProtKB-KW"/>
</dbReference>
<dbReference type="AlphaFoldDB" id="A0A3S0JXJ4"/>
<dbReference type="InterPro" id="IPR051602">
    <property type="entry name" value="ACC_Biotin_Carboxylase"/>
</dbReference>
<protein>
    <recommendedName>
        <fullName evidence="4">Biotin carboxylation domain-containing protein</fullName>
    </recommendedName>
</protein>
<dbReference type="SUPFAM" id="SSF52440">
    <property type="entry name" value="PreATP-grasp domain"/>
    <property type="match status" value="1"/>
</dbReference>
<dbReference type="InterPro" id="IPR011764">
    <property type="entry name" value="Biotin_carboxylation_dom"/>
</dbReference>
<dbReference type="PANTHER" id="PTHR48095:SF1">
    <property type="entry name" value="BIOTIN CARBOXYLASE"/>
    <property type="match status" value="1"/>
</dbReference>
<dbReference type="Pfam" id="PF02786">
    <property type="entry name" value="CPSase_L_D2"/>
    <property type="match status" value="1"/>
</dbReference>
<keyword evidence="1" id="KW-0436">Ligase</keyword>
<evidence type="ECO:0000256" key="2">
    <source>
        <dbReference type="ARBA" id="ARBA00022741"/>
    </source>
</evidence>
<sequence length="333" mass="34879">MASSSGAGRGDVRVCRPDMLASPLSCKPSGVTMSGSPPAVSRLLVVATGPGGLRLRQACAELGLTAILASGSAEALVARALEAGCEALHPGEGEAVEQLALAEACRRAGLRFLGSPAPLLAAMAEGGGMRRRMREAGLPLASAVAGREVRMSLLADGQGRVVYLAPRQRLHEALSVAPLDWLTAERSTYLGRLAGQGVAALGLTGLVEVRFRVEGNRPGFAAMAPGPTGDEALDEALTGLDPVVEQLRVLLGGRLRERQSRLAQHGHARLWRLSLPPEAGLSGGPGLRLDRARGEASARLLAWGRRAEEARYRAWRGLVELLGEAQATRLTLI</sequence>
<dbReference type="Gene3D" id="3.30.470.20">
    <property type="entry name" value="ATP-grasp fold, B domain"/>
    <property type="match status" value="1"/>
</dbReference>